<dbReference type="GO" id="GO:0005525">
    <property type="term" value="F:GTP binding"/>
    <property type="evidence" value="ECO:0007669"/>
    <property type="project" value="InterPro"/>
</dbReference>
<proteinExistence type="predicted"/>
<dbReference type="AlphaFoldDB" id="A0A419V913"/>
<dbReference type="Proteomes" id="UP000285120">
    <property type="component" value="Unassembled WGS sequence"/>
</dbReference>
<protein>
    <recommendedName>
        <fullName evidence="1">G domain-containing protein</fullName>
    </recommendedName>
</protein>
<dbReference type="InterPro" id="IPR051515">
    <property type="entry name" value="IRG"/>
</dbReference>
<dbReference type="PANTHER" id="PTHR32341">
    <property type="entry name" value="INTERFERON-INDUCIBLE GTPASE"/>
    <property type="match status" value="1"/>
</dbReference>
<evidence type="ECO:0000259" key="1">
    <source>
        <dbReference type="Pfam" id="PF01926"/>
    </source>
</evidence>
<organism evidence="2 3">
    <name type="scientific">Sinobaca qinghaiensis</name>
    <dbReference type="NCBI Taxonomy" id="342944"/>
    <lineage>
        <taxon>Bacteria</taxon>
        <taxon>Bacillati</taxon>
        <taxon>Bacillota</taxon>
        <taxon>Bacilli</taxon>
        <taxon>Bacillales</taxon>
        <taxon>Sporolactobacillaceae</taxon>
        <taxon>Sinobaca</taxon>
    </lineage>
</organism>
<sequence length="376" mass="43003">MVGVKRKNQWDKELEQLFQELQVEEDTPVEVIAERVESELSTSLKIGFFGSPGCGKSALMNAMIGERKTDTKITPGTNVTTHIWGEDDTMLFVDLPGYGGLIEEHTVDDYWVNYDIESFDVLLCCFETKLNRDDEAFFKEAKEHGIQIIFVRTKSDNLYDPNKSRRELKREIRRHLIYDVFGRDSKLVFTSSKTKLGIGKLHDAVTERLDAKKQDIFYRNAKAYSESFLKRKSKAAHRVVFKYSFLAAGKGAEYEDVLDTAVDVDVVTEMIENVSDQFGLTEERLQKMMQEDQEEVEDFDQIAALSSEDDISEQMVLEYMAKFKGQQRVANITKVVPVVGGMTAGFGLSYYTGREFIRSCEEIAELILEAEIQEKK</sequence>
<dbReference type="Gene3D" id="3.40.50.300">
    <property type="entry name" value="P-loop containing nucleotide triphosphate hydrolases"/>
    <property type="match status" value="1"/>
</dbReference>
<dbReference type="PANTHER" id="PTHR32341:SF10">
    <property type="entry name" value="INTERFERON-INDUCIBLE GTPASE 5"/>
    <property type="match status" value="1"/>
</dbReference>
<reference evidence="2 3" key="1">
    <citation type="submission" date="2018-09" db="EMBL/GenBank/DDBJ databases">
        <title>Genomic Encyclopedia of Archaeal and Bacterial Type Strains, Phase II (KMG-II): from individual species to whole genera.</title>
        <authorList>
            <person name="Goeker M."/>
        </authorList>
    </citation>
    <scope>NUCLEOTIDE SEQUENCE [LARGE SCALE GENOMIC DNA]</scope>
    <source>
        <strain evidence="2 3">DSM 17008</strain>
    </source>
</reference>
<name>A0A419V913_9BACL</name>
<evidence type="ECO:0000313" key="3">
    <source>
        <dbReference type="Proteomes" id="UP000285120"/>
    </source>
</evidence>
<evidence type="ECO:0000313" key="2">
    <source>
        <dbReference type="EMBL" id="RKD76409.1"/>
    </source>
</evidence>
<gene>
    <name evidence="2" type="ORF">ATL39_0626</name>
</gene>
<dbReference type="InterPro" id="IPR006073">
    <property type="entry name" value="GTP-bd"/>
</dbReference>
<dbReference type="SUPFAM" id="SSF52540">
    <property type="entry name" value="P-loop containing nucleoside triphosphate hydrolases"/>
    <property type="match status" value="1"/>
</dbReference>
<dbReference type="RefSeq" id="WP_120191815.1">
    <property type="nucleotide sequence ID" value="NZ_RAPK01000006.1"/>
</dbReference>
<dbReference type="OrthoDB" id="9255830at2"/>
<dbReference type="EMBL" id="RAPK01000006">
    <property type="protein sequence ID" value="RKD76409.1"/>
    <property type="molecule type" value="Genomic_DNA"/>
</dbReference>
<dbReference type="Pfam" id="PF01926">
    <property type="entry name" value="MMR_HSR1"/>
    <property type="match status" value="1"/>
</dbReference>
<feature type="domain" description="G" evidence="1">
    <location>
        <begin position="45"/>
        <end position="154"/>
    </location>
</feature>
<dbReference type="InterPro" id="IPR027417">
    <property type="entry name" value="P-loop_NTPase"/>
</dbReference>
<comment type="caution">
    <text evidence="2">The sequence shown here is derived from an EMBL/GenBank/DDBJ whole genome shotgun (WGS) entry which is preliminary data.</text>
</comment>
<keyword evidence="3" id="KW-1185">Reference proteome</keyword>
<accession>A0A419V913</accession>